<dbReference type="EMBL" id="FOFB01000003">
    <property type="protein sequence ID" value="SEP89935.1"/>
    <property type="molecule type" value="Genomic_DNA"/>
</dbReference>
<sequence>MIFIHFGLPLSLAQINILFFFPSHHHYDA</sequence>
<evidence type="ECO:0000313" key="2">
    <source>
        <dbReference type="Proteomes" id="UP000199021"/>
    </source>
</evidence>
<gene>
    <name evidence="1" type="ORF">SAMN05444359_103185</name>
</gene>
<proteinExistence type="predicted"/>
<evidence type="ECO:0000313" key="1">
    <source>
        <dbReference type="EMBL" id="SEP89935.1"/>
    </source>
</evidence>
<dbReference type="Proteomes" id="UP000199021">
    <property type="component" value="Unassembled WGS sequence"/>
</dbReference>
<protein>
    <submittedName>
        <fullName evidence="1">Uncharacterized protein</fullName>
    </submittedName>
</protein>
<reference evidence="2" key="1">
    <citation type="submission" date="2016-10" db="EMBL/GenBank/DDBJ databases">
        <authorList>
            <person name="Varghese N."/>
            <person name="Submissions S."/>
        </authorList>
    </citation>
    <scope>NUCLEOTIDE SEQUENCE [LARGE SCALE GENOMIC DNA]</scope>
    <source>
        <strain evidence="2">DSM 24740</strain>
    </source>
</reference>
<keyword evidence="2" id="KW-1185">Reference proteome</keyword>
<dbReference type="InParanoid" id="A0A1H9BM23"/>
<name>A0A1H9BM23_9BACT</name>
<organism evidence="1 2">
    <name type="scientific">Neolewinella agarilytica</name>
    <dbReference type="NCBI Taxonomy" id="478744"/>
    <lineage>
        <taxon>Bacteria</taxon>
        <taxon>Pseudomonadati</taxon>
        <taxon>Bacteroidota</taxon>
        <taxon>Saprospiria</taxon>
        <taxon>Saprospirales</taxon>
        <taxon>Lewinellaceae</taxon>
        <taxon>Neolewinella</taxon>
    </lineage>
</organism>
<accession>A0A1H9BM23</accession>
<dbReference type="AlphaFoldDB" id="A0A1H9BM23"/>